<evidence type="ECO:0000256" key="2">
    <source>
        <dbReference type="SAM" id="SignalP"/>
    </source>
</evidence>
<keyword evidence="2" id="KW-0732">Signal</keyword>
<dbReference type="GO" id="GO:0016887">
    <property type="term" value="F:ATP hydrolysis activity"/>
    <property type="evidence" value="ECO:0007669"/>
    <property type="project" value="InterPro"/>
</dbReference>
<feature type="coiled-coil region" evidence="1">
    <location>
        <begin position="299"/>
        <end position="326"/>
    </location>
</feature>
<dbReference type="SUPFAM" id="SSF52540">
    <property type="entry name" value="P-loop containing nucleoside triphosphate hydrolases"/>
    <property type="match status" value="2"/>
</dbReference>
<feature type="chain" id="PRO_5030824355" description="ArsA/GET3 Anion-transporting ATPase-like domain-containing protein" evidence="2">
    <location>
        <begin position="18"/>
        <end position="809"/>
    </location>
</feature>
<accession>A0A7S2A3R2</accession>
<keyword evidence="1" id="KW-0175">Coiled coil</keyword>
<dbReference type="PANTHER" id="PTHR10803:SF0">
    <property type="entry name" value="ATPASE GET3B"/>
    <property type="match status" value="1"/>
</dbReference>
<sequence>MKFLAPSLLAVLGTVSSFQVVPTAPSSSHYQRCINPCNRDPFARVPLHPISPTIPSSVIQHAPSSSSLFSLQHLVDDVIESASSGATKDNVRTIFVGGKGGVGKTTISSSLAVTIASNYEADARVLVVSTDPAHSLGDALDVDLRSGQGEPIQMTDPLTGGRLHAAEVDPTAALNDFRSYLEAFDIDTLSNALGVSSDLLEGLGLREFSGLLNNPPPGLDELVALSNVLDSPDIKNDYDVVIVDTAPTGHTLRMLALPQFLDGFLGKLIELRMKLSGLASTIQALFGADEAAKQRAKTIDTAIEKLEQFRAKMSSLRNRLQDSDSTSFVVVTIPTKLGVAESKRLMTELGSQGVDVTDIVVNQCVGKSNEGDIDTSEALQNYYNRRKSGQQRWLTELKEATNGVSSTEEFQSNGSTGPIVVTEVPFFDVELVGVPALGYLGRTMYENNPDFEYLIGGVGDDDSKFIICGGKGGVGKTTTSSSLAVAMAASGHNVAIISTDPAHSLGDALDIDLKGGSLIECPLIGVPPTEGSLSAMEIDPTEALSQFKGIVDQLIGAKSNDDSSAGGKGGMDFGNALSDLGEVFDTLPAGTDEVVALAKVIGLIRRGEFDRVVLDTAPTGHTLRMLSTPAFLSDLIERVLVIARKVNSNAAVKMFLNSAAGGEDLDAAGEAAKAALLSFQVQMYDLEDLFADVKQTEFLIVTVPTELAVRESVRLLNDLTFEAPDMPIKVRNVVANQVLNDDEDDVKSFLNRISDGQSSSIRELKMATESMSRRPEITEVPYLDTEPRGVFGLKALSEELLRENCASAL</sequence>
<dbReference type="InterPro" id="IPR016300">
    <property type="entry name" value="ATPase_ArsA/GET3"/>
</dbReference>
<feature type="domain" description="ArsA/GET3 Anion-transporting ATPase-like" evidence="3">
    <location>
        <begin position="464"/>
        <end position="800"/>
    </location>
</feature>
<protein>
    <recommendedName>
        <fullName evidence="3">ArsA/GET3 Anion-transporting ATPase-like domain-containing protein</fullName>
    </recommendedName>
</protein>
<dbReference type="InterPro" id="IPR025723">
    <property type="entry name" value="ArsA/GET3_ATPase-like"/>
</dbReference>
<evidence type="ECO:0000313" key="4">
    <source>
        <dbReference type="EMBL" id="CAD9356553.1"/>
    </source>
</evidence>
<dbReference type="EMBL" id="HBGN01038407">
    <property type="protein sequence ID" value="CAD9356553.1"/>
    <property type="molecule type" value="Transcribed_RNA"/>
</dbReference>
<feature type="domain" description="ArsA/GET3 Anion-transporting ATPase-like" evidence="3">
    <location>
        <begin position="92"/>
        <end position="445"/>
    </location>
</feature>
<dbReference type="GO" id="GO:0043529">
    <property type="term" value="C:GET complex"/>
    <property type="evidence" value="ECO:0007669"/>
    <property type="project" value="TreeGrafter"/>
</dbReference>
<dbReference type="GO" id="GO:0071816">
    <property type="term" value="P:tail-anchored membrane protein insertion into ER membrane"/>
    <property type="evidence" value="ECO:0007669"/>
    <property type="project" value="TreeGrafter"/>
</dbReference>
<dbReference type="PANTHER" id="PTHR10803">
    <property type="entry name" value="ARSENICAL PUMP-DRIVING ATPASE ARSENITE-TRANSLOCATING ATPASE"/>
    <property type="match status" value="1"/>
</dbReference>
<evidence type="ECO:0000259" key="3">
    <source>
        <dbReference type="Pfam" id="PF02374"/>
    </source>
</evidence>
<dbReference type="NCBIfam" id="TIGR00345">
    <property type="entry name" value="GET3_arsA_TRC40"/>
    <property type="match status" value="2"/>
</dbReference>
<dbReference type="CDD" id="cd02035">
    <property type="entry name" value="ArsA"/>
    <property type="match status" value="2"/>
</dbReference>
<gene>
    <name evidence="4" type="ORF">DBRI1063_LOCUS24546</name>
</gene>
<name>A0A7S2A3R2_9STRA</name>
<evidence type="ECO:0000256" key="1">
    <source>
        <dbReference type="SAM" id="Coils"/>
    </source>
</evidence>
<dbReference type="AlphaFoldDB" id="A0A7S2A3R2"/>
<dbReference type="InterPro" id="IPR027417">
    <property type="entry name" value="P-loop_NTPase"/>
</dbReference>
<dbReference type="GO" id="GO:0005524">
    <property type="term" value="F:ATP binding"/>
    <property type="evidence" value="ECO:0007669"/>
    <property type="project" value="InterPro"/>
</dbReference>
<reference evidence="4" key="1">
    <citation type="submission" date="2021-01" db="EMBL/GenBank/DDBJ databases">
        <authorList>
            <person name="Corre E."/>
            <person name="Pelletier E."/>
            <person name="Niang G."/>
            <person name="Scheremetjew M."/>
            <person name="Finn R."/>
            <person name="Kale V."/>
            <person name="Holt S."/>
            <person name="Cochrane G."/>
            <person name="Meng A."/>
            <person name="Brown T."/>
            <person name="Cohen L."/>
        </authorList>
    </citation>
    <scope>NUCLEOTIDE SEQUENCE</scope>
    <source>
        <strain evidence="4">Pop2</strain>
    </source>
</reference>
<organism evidence="4">
    <name type="scientific">Ditylum brightwellii</name>
    <dbReference type="NCBI Taxonomy" id="49249"/>
    <lineage>
        <taxon>Eukaryota</taxon>
        <taxon>Sar</taxon>
        <taxon>Stramenopiles</taxon>
        <taxon>Ochrophyta</taxon>
        <taxon>Bacillariophyta</taxon>
        <taxon>Mediophyceae</taxon>
        <taxon>Lithodesmiophycidae</taxon>
        <taxon>Lithodesmiales</taxon>
        <taxon>Lithodesmiaceae</taxon>
        <taxon>Ditylum</taxon>
    </lineage>
</organism>
<dbReference type="Pfam" id="PF02374">
    <property type="entry name" value="ArsA_ATPase"/>
    <property type="match status" value="2"/>
</dbReference>
<dbReference type="Gene3D" id="3.40.50.300">
    <property type="entry name" value="P-loop containing nucleotide triphosphate hydrolases"/>
    <property type="match status" value="2"/>
</dbReference>
<proteinExistence type="predicted"/>
<feature type="signal peptide" evidence="2">
    <location>
        <begin position="1"/>
        <end position="17"/>
    </location>
</feature>